<dbReference type="AlphaFoldDB" id="A0A382FL77"/>
<dbReference type="PROSITE" id="PS51352">
    <property type="entry name" value="THIOREDOXIN_2"/>
    <property type="match status" value="1"/>
</dbReference>
<gene>
    <name evidence="2" type="ORF">METZ01_LOCUS215575</name>
</gene>
<dbReference type="EMBL" id="UINC01050125">
    <property type="protein sequence ID" value="SVB62721.1"/>
    <property type="molecule type" value="Genomic_DNA"/>
</dbReference>
<accession>A0A382FL77</accession>
<dbReference type="GO" id="GO:0016491">
    <property type="term" value="F:oxidoreductase activity"/>
    <property type="evidence" value="ECO:0007669"/>
    <property type="project" value="InterPro"/>
</dbReference>
<dbReference type="PANTHER" id="PTHR42852:SF18">
    <property type="entry name" value="CHROMOSOME UNDETERMINED SCAFFOLD_47, WHOLE GENOME SHOTGUN SEQUENCE"/>
    <property type="match status" value="1"/>
</dbReference>
<dbReference type="Gene3D" id="3.40.30.10">
    <property type="entry name" value="Glutaredoxin"/>
    <property type="match status" value="1"/>
</dbReference>
<feature type="domain" description="Thioredoxin" evidence="1">
    <location>
        <begin position="23"/>
        <end position="164"/>
    </location>
</feature>
<reference evidence="2" key="1">
    <citation type="submission" date="2018-05" db="EMBL/GenBank/DDBJ databases">
        <authorList>
            <person name="Lanie J.A."/>
            <person name="Ng W.-L."/>
            <person name="Kazmierczak K.M."/>
            <person name="Andrzejewski T.M."/>
            <person name="Davidsen T.M."/>
            <person name="Wayne K.J."/>
            <person name="Tettelin H."/>
            <person name="Glass J.I."/>
            <person name="Rusch D."/>
            <person name="Podicherti R."/>
            <person name="Tsui H.-C.T."/>
            <person name="Winkler M.E."/>
        </authorList>
    </citation>
    <scope>NUCLEOTIDE SEQUENCE</scope>
</reference>
<dbReference type="InterPro" id="IPR036249">
    <property type="entry name" value="Thioredoxin-like_sf"/>
</dbReference>
<sequence length="164" mass="18367">MMQLKNLLCLIILAVCPGFGLALNEGMIAPGFSLRIFDQTEVRKSSDYLGKVIYLDFWASWCGPCQISVPQLIQLQADLNSDKFEVVAINVDEEAHRARRFLARYNVNYTVLADPAGYVAAEYQLTGMPSAFIVDQQGKIIKIHTGFKQGDMDGIRSYINELLN</sequence>
<dbReference type="Pfam" id="PF08534">
    <property type="entry name" value="Redoxin"/>
    <property type="match status" value="1"/>
</dbReference>
<proteinExistence type="predicted"/>
<organism evidence="2">
    <name type="scientific">marine metagenome</name>
    <dbReference type="NCBI Taxonomy" id="408172"/>
    <lineage>
        <taxon>unclassified sequences</taxon>
        <taxon>metagenomes</taxon>
        <taxon>ecological metagenomes</taxon>
    </lineage>
</organism>
<dbReference type="CDD" id="cd02966">
    <property type="entry name" value="TlpA_like_family"/>
    <property type="match status" value="1"/>
</dbReference>
<evidence type="ECO:0000259" key="1">
    <source>
        <dbReference type="PROSITE" id="PS51352"/>
    </source>
</evidence>
<protein>
    <recommendedName>
        <fullName evidence="1">Thioredoxin domain-containing protein</fullName>
    </recommendedName>
</protein>
<name>A0A382FL77_9ZZZZ</name>
<dbReference type="InterPro" id="IPR013740">
    <property type="entry name" value="Redoxin"/>
</dbReference>
<dbReference type="SUPFAM" id="SSF52833">
    <property type="entry name" value="Thioredoxin-like"/>
    <property type="match status" value="1"/>
</dbReference>
<dbReference type="InterPro" id="IPR050553">
    <property type="entry name" value="Thioredoxin_ResA/DsbE_sf"/>
</dbReference>
<dbReference type="InterPro" id="IPR013766">
    <property type="entry name" value="Thioredoxin_domain"/>
</dbReference>
<dbReference type="PANTHER" id="PTHR42852">
    <property type="entry name" value="THIOL:DISULFIDE INTERCHANGE PROTEIN DSBE"/>
    <property type="match status" value="1"/>
</dbReference>
<evidence type="ECO:0000313" key="2">
    <source>
        <dbReference type="EMBL" id="SVB62721.1"/>
    </source>
</evidence>